<organism evidence="2">
    <name type="scientific">Myoviridae sp. cts9u10</name>
    <dbReference type="NCBI Taxonomy" id="2825187"/>
    <lineage>
        <taxon>Viruses</taxon>
        <taxon>Duplodnaviria</taxon>
        <taxon>Heunggongvirae</taxon>
        <taxon>Uroviricota</taxon>
        <taxon>Caudoviricetes</taxon>
    </lineage>
</organism>
<keyword evidence="1" id="KW-0812">Transmembrane</keyword>
<keyword evidence="1" id="KW-1133">Transmembrane helix</keyword>
<sequence length="86" mass="10018">MAQRYTTFIPGYVFNIFRPLYTRVGIYPYTFYTTIVCCPVNLFCAKIFLNKMRNIELSLRASSSVFYELMKCVSISLFTSHKICTA</sequence>
<dbReference type="EMBL" id="BK015286">
    <property type="protein sequence ID" value="DAD99495.1"/>
    <property type="molecule type" value="Genomic_DNA"/>
</dbReference>
<accession>A0A8S5NYK3</accession>
<feature type="transmembrane region" description="Helical" evidence="1">
    <location>
        <begin position="29"/>
        <end position="49"/>
    </location>
</feature>
<reference evidence="2" key="1">
    <citation type="journal article" date="2021" name="Proc. Natl. Acad. Sci. U.S.A.">
        <title>A Catalog of Tens of Thousands of Viruses from Human Metagenomes Reveals Hidden Associations with Chronic Diseases.</title>
        <authorList>
            <person name="Tisza M.J."/>
            <person name="Buck C.B."/>
        </authorList>
    </citation>
    <scope>NUCLEOTIDE SEQUENCE</scope>
    <source>
        <strain evidence="2">Cts9u10</strain>
    </source>
</reference>
<name>A0A8S5NYK3_9CAUD</name>
<evidence type="ECO:0000313" key="2">
    <source>
        <dbReference type="EMBL" id="DAD99495.1"/>
    </source>
</evidence>
<proteinExistence type="predicted"/>
<protein>
    <submittedName>
        <fullName evidence="2">Uncharacterized protein</fullName>
    </submittedName>
</protein>
<keyword evidence="1" id="KW-0472">Membrane</keyword>
<evidence type="ECO:0000256" key="1">
    <source>
        <dbReference type="SAM" id="Phobius"/>
    </source>
</evidence>